<reference evidence="4 7" key="2">
    <citation type="submission" date="2024-07" db="EMBL/GenBank/DDBJ databases">
        <authorList>
            <person name="Akdeniz Z."/>
        </authorList>
    </citation>
    <scope>NUCLEOTIDE SEQUENCE [LARGE SCALE GENOMIC DNA]</scope>
</reference>
<evidence type="ECO:0000313" key="1">
    <source>
        <dbReference type="EMBL" id="CAI9921718.1"/>
    </source>
</evidence>
<sequence length="227" mass="26645">MSIQNAGGLPDSHIYPNKLYNQSQTLKIEQIINQQMDARLVQAYIREYLDTLNPNQIDKYFELPVQQSAQIQKVVRYENLSLILQEMSHLLSHLSPECTKQSCPTMLATVEWKFLCTVHGQEPQDCCAVSYSSHFLDSGFPTFIKSCSQEFLQPNNRTLVAEAIKNYQFIERRSYRILAHGYFHHKQAFTVFEKQRYLYRRFIKYLNVYAPKQVASMVPFIPLEEFQ</sequence>
<reference evidence="2" key="1">
    <citation type="submission" date="2023-06" db="EMBL/GenBank/DDBJ databases">
        <authorList>
            <person name="Kurt Z."/>
        </authorList>
    </citation>
    <scope>NUCLEOTIDE SEQUENCE</scope>
</reference>
<dbReference type="EMBL" id="CAXDID020000497">
    <property type="protein sequence ID" value="CAL6097469.1"/>
    <property type="molecule type" value="Genomic_DNA"/>
</dbReference>
<dbReference type="EMBL" id="CATOUU010000823">
    <property type="protein sequence ID" value="CAI9951376.1"/>
    <property type="molecule type" value="Genomic_DNA"/>
</dbReference>
<dbReference type="Proteomes" id="UP001642409">
    <property type="component" value="Unassembled WGS sequence"/>
</dbReference>
<evidence type="ECO:0000313" key="5">
    <source>
        <dbReference type="EMBL" id="CAL6093716.1"/>
    </source>
</evidence>
<dbReference type="Pfam" id="PF03637">
    <property type="entry name" value="Mob1_phocein"/>
    <property type="match status" value="1"/>
</dbReference>
<keyword evidence="7" id="KW-1185">Reference proteome</keyword>
<organism evidence="2">
    <name type="scientific">Hexamita inflata</name>
    <dbReference type="NCBI Taxonomy" id="28002"/>
    <lineage>
        <taxon>Eukaryota</taxon>
        <taxon>Metamonada</taxon>
        <taxon>Diplomonadida</taxon>
        <taxon>Hexamitidae</taxon>
        <taxon>Hexamitinae</taxon>
        <taxon>Hexamita</taxon>
    </lineage>
</organism>
<evidence type="ECO:0000313" key="2">
    <source>
        <dbReference type="EMBL" id="CAI9951376.1"/>
    </source>
</evidence>
<dbReference type="SMART" id="SM01388">
    <property type="entry name" value="Mob1_phocein"/>
    <property type="match status" value="1"/>
</dbReference>
<proteinExistence type="predicted"/>
<dbReference type="PANTHER" id="PTHR22599">
    <property type="entry name" value="MPS ONE BINDER KINASE ACTIVATOR-LIKE MOB"/>
    <property type="match status" value="1"/>
</dbReference>
<dbReference type="InterPro" id="IPR036703">
    <property type="entry name" value="MOB_kinase_act_sf"/>
</dbReference>
<dbReference type="EMBL" id="CATOUU010000232">
    <property type="protein sequence ID" value="CAI9921718.1"/>
    <property type="molecule type" value="Genomic_DNA"/>
</dbReference>
<evidence type="ECO:0000313" key="7">
    <source>
        <dbReference type="Proteomes" id="UP001642409"/>
    </source>
</evidence>
<dbReference type="InterPro" id="IPR005301">
    <property type="entry name" value="MOB_kinase_act_fam"/>
</dbReference>
<protein>
    <submittedName>
        <fullName evidence="2">Preimplantation protein 3</fullName>
    </submittedName>
    <submittedName>
        <fullName evidence="4">Preimplantation_protein 3</fullName>
    </submittedName>
</protein>
<gene>
    <name evidence="2" type="ORF">HINF_LOCUS39021</name>
    <name evidence="4" type="ORF">HINF_LOCUS45787</name>
    <name evidence="3" type="ORF">HINF_LOCUS62671</name>
    <name evidence="5" type="ORF">HINF_LOCUS67124</name>
    <name evidence="6" type="ORF">HINF_LOCUS69019</name>
    <name evidence="1" type="ORF">HINF_LOCUS9363</name>
</gene>
<comment type="caution">
    <text evidence="2">The sequence shown here is derived from an EMBL/GenBank/DDBJ whole genome shotgun (WGS) entry which is preliminary data.</text>
</comment>
<dbReference type="EMBL" id="CAXDID020000199">
    <property type="protein sequence ID" value="CAL6053931.1"/>
    <property type="molecule type" value="Genomic_DNA"/>
</dbReference>
<dbReference type="AlphaFoldDB" id="A0AA86Q3P1"/>
<dbReference type="EMBL" id="CATOUU010001158">
    <property type="protein sequence ID" value="CAI9975026.1"/>
    <property type="molecule type" value="Genomic_DNA"/>
</dbReference>
<dbReference type="EMBL" id="CAXDID020000460">
    <property type="protein sequence ID" value="CAL6093716.1"/>
    <property type="molecule type" value="Genomic_DNA"/>
</dbReference>
<evidence type="ECO:0000313" key="3">
    <source>
        <dbReference type="EMBL" id="CAI9975026.1"/>
    </source>
</evidence>
<evidence type="ECO:0000313" key="6">
    <source>
        <dbReference type="EMBL" id="CAL6097469.1"/>
    </source>
</evidence>
<dbReference type="Gene3D" id="1.20.140.30">
    <property type="entry name" value="MOB kinase activator"/>
    <property type="match status" value="1"/>
</dbReference>
<dbReference type="SUPFAM" id="SSF101152">
    <property type="entry name" value="Mob1/phocein"/>
    <property type="match status" value="1"/>
</dbReference>
<evidence type="ECO:0000313" key="4">
    <source>
        <dbReference type="EMBL" id="CAL6053931.1"/>
    </source>
</evidence>
<name>A0AA86Q3P1_9EUKA</name>
<accession>A0AA86Q3P1</accession>